<feature type="domain" description="Allantoicase" evidence="3">
    <location>
        <begin position="185"/>
        <end position="322"/>
    </location>
</feature>
<dbReference type="InterPro" id="IPR005164">
    <property type="entry name" value="Allantoicase"/>
</dbReference>
<protein>
    <recommendedName>
        <fullName evidence="2">Probable allantoicase</fullName>
        <ecNumber evidence="2">3.5.3.4</ecNumber>
    </recommendedName>
    <alternativeName>
        <fullName evidence="2">Allantoate amidinohydrolase</fullName>
    </alternativeName>
</protein>
<dbReference type="EC" id="3.5.3.4" evidence="2"/>
<evidence type="ECO:0000259" key="3">
    <source>
        <dbReference type="Pfam" id="PF03561"/>
    </source>
</evidence>
<dbReference type="SUPFAM" id="SSF49785">
    <property type="entry name" value="Galactose-binding domain-like"/>
    <property type="match status" value="2"/>
</dbReference>
<accession>A0A561B2P1</accession>
<dbReference type="Proteomes" id="UP000318380">
    <property type="component" value="Unassembled WGS sequence"/>
</dbReference>
<organism evidence="4 5">
    <name type="scientific">Kribbella amoyensis</name>
    <dbReference type="NCBI Taxonomy" id="996641"/>
    <lineage>
        <taxon>Bacteria</taxon>
        <taxon>Bacillati</taxon>
        <taxon>Actinomycetota</taxon>
        <taxon>Actinomycetes</taxon>
        <taxon>Propionibacteriales</taxon>
        <taxon>Kribbellaceae</taxon>
        <taxon>Kribbella</taxon>
    </lineage>
</organism>
<dbReference type="AlphaFoldDB" id="A0A561B2P1"/>
<keyword evidence="5" id="KW-1185">Reference proteome</keyword>
<dbReference type="PANTHER" id="PTHR12045:SF3">
    <property type="entry name" value="INACTIVE ALLANTOICASE-RELATED"/>
    <property type="match status" value="1"/>
</dbReference>
<evidence type="ECO:0000313" key="5">
    <source>
        <dbReference type="Proteomes" id="UP000318380"/>
    </source>
</evidence>
<dbReference type="GO" id="GO:0006144">
    <property type="term" value="P:purine nucleobase metabolic process"/>
    <property type="evidence" value="ECO:0007669"/>
    <property type="project" value="UniProtKB-KW"/>
</dbReference>
<dbReference type="Gene3D" id="2.60.120.260">
    <property type="entry name" value="Galactose-binding domain-like"/>
    <property type="match status" value="2"/>
</dbReference>
<comment type="catalytic activity">
    <reaction evidence="2">
        <text>allantoate + H2O = (S)-ureidoglycolate + urea</text>
        <dbReference type="Rhea" id="RHEA:11016"/>
        <dbReference type="ChEBI" id="CHEBI:15377"/>
        <dbReference type="ChEBI" id="CHEBI:16199"/>
        <dbReference type="ChEBI" id="CHEBI:17536"/>
        <dbReference type="ChEBI" id="CHEBI:57296"/>
        <dbReference type="EC" id="3.5.3.4"/>
    </reaction>
</comment>
<dbReference type="Pfam" id="PF03561">
    <property type="entry name" value="Allantoicase"/>
    <property type="match status" value="2"/>
</dbReference>
<evidence type="ECO:0000256" key="2">
    <source>
        <dbReference type="HAMAP-Rule" id="MF_00813"/>
    </source>
</evidence>
<evidence type="ECO:0000256" key="1">
    <source>
        <dbReference type="ARBA" id="ARBA00009242"/>
    </source>
</evidence>
<dbReference type="PANTHER" id="PTHR12045">
    <property type="entry name" value="ALLANTOICASE"/>
    <property type="match status" value="1"/>
</dbReference>
<proteinExistence type="inferred from homology"/>
<dbReference type="UniPathway" id="UPA00395">
    <property type="reaction ID" value="UER00654"/>
</dbReference>
<gene>
    <name evidence="2" type="primary">alc</name>
    <name evidence="4" type="ORF">FB561_7021</name>
</gene>
<dbReference type="PIRSF" id="PIRSF016516">
    <property type="entry name" value="Allantoicase"/>
    <property type="match status" value="1"/>
</dbReference>
<feature type="domain" description="Allantoicase" evidence="3">
    <location>
        <begin position="18"/>
        <end position="166"/>
    </location>
</feature>
<keyword evidence="2" id="KW-0378">Hydrolase</keyword>
<reference evidence="4 5" key="1">
    <citation type="submission" date="2019-06" db="EMBL/GenBank/DDBJ databases">
        <title>Sequencing the genomes of 1000 actinobacteria strains.</title>
        <authorList>
            <person name="Klenk H.-P."/>
        </authorList>
    </citation>
    <scope>NUCLEOTIDE SEQUENCE [LARGE SCALE GENOMIC DNA]</scope>
    <source>
        <strain evidence="4 5">DSM 24683</strain>
    </source>
</reference>
<dbReference type="NCBIfam" id="TIGR02961">
    <property type="entry name" value="allantoicase"/>
    <property type="match status" value="1"/>
</dbReference>
<dbReference type="HAMAP" id="MF_00813">
    <property type="entry name" value="Allantoicase"/>
    <property type="match status" value="1"/>
</dbReference>
<sequence length="384" mass="42033">MSIDFTRWPDLASRDLAGSVVLANDELFAERENLIKPGPAVFWTEDYGPKGKVYDGWETRRRREPGHDHAVVRLGVPGVVRGVVIDTSWFKGNYPPAASVEATSLEGAPSPDELERARWETLVPESAISGDAENLFEITDPHRWTHVRLSIYPDGGVARFRVHGEPVPDPRFLDGTVDLAAVENGAAVVACSNEFYSSPTRLLQPGRAQTMADGWENARRRDDGNDHVTVRLAARGRVRRVELDTSYFVGNAPGWASLRGLDGAGGVPSGDDPRWFDLVPRTRLQPDTRHLFRSATAADATFVRLDVYPDGGMARLRVHGELADATLRASVLRWLDLLPADHAVQVLTADGGLAEADAVRLTEARPFTGTGVLPAELLARIVAR</sequence>
<evidence type="ECO:0000313" key="4">
    <source>
        <dbReference type="EMBL" id="TWD73136.1"/>
    </source>
</evidence>
<keyword evidence="2" id="KW-0659">Purine metabolism</keyword>
<name>A0A561B2P1_9ACTN</name>
<comment type="pathway">
    <text evidence="2">Nitrogen metabolism; (S)-allantoin degradation; (S)-ureidoglycolate from allantoate (aminidohydrolase route): step 1/1.</text>
</comment>
<dbReference type="EMBL" id="VIVK01000003">
    <property type="protein sequence ID" value="TWD73136.1"/>
    <property type="molecule type" value="Genomic_DNA"/>
</dbReference>
<comment type="caution">
    <text evidence="4">The sequence shown here is derived from an EMBL/GenBank/DDBJ whole genome shotgun (WGS) entry which is preliminary data.</text>
</comment>
<dbReference type="RefSeq" id="WP_145814338.1">
    <property type="nucleotide sequence ID" value="NZ_VIVK01000003.1"/>
</dbReference>
<comment type="similarity">
    <text evidence="1 2">Belongs to the allantoicase family.</text>
</comment>
<dbReference type="InterPro" id="IPR015908">
    <property type="entry name" value="Allantoicase_dom"/>
</dbReference>
<dbReference type="InterPro" id="IPR008979">
    <property type="entry name" value="Galactose-bd-like_sf"/>
</dbReference>
<dbReference type="GO" id="GO:0004037">
    <property type="term" value="F:allantoicase activity"/>
    <property type="evidence" value="ECO:0007669"/>
    <property type="project" value="UniProtKB-UniRule"/>
</dbReference>
<dbReference type="OrthoDB" id="2078334at2"/>
<dbReference type="GO" id="GO:0000256">
    <property type="term" value="P:allantoin catabolic process"/>
    <property type="evidence" value="ECO:0007669"/>
    <property type="project" value="UniProtKB-UniRule"/>
</dbReference>